<gene>
    <name evidence="2" type="ORF">Lalb_Chr20g0115201</name>
</gene>
<dbReference type="AlphaFoldDB" id="A0A6A4NGE3"/>
<sequence length="82" mass="9081">MSVTGTKYSIKKMNLTTKTAWYPWLSNEEVGGYTEVYEGGLTFAIVREAGHEAPGYQPERALSLITHFLKGTPLPAPPKQQP</sequence>
<dbReference type="Proteomes" id="UP000447434">
    <property type="component" value="Chromosome 20"/>
</dbReference>
<dbReference type="InterPro" id="IPR029058">
    <property type="entry name" value="AB_hydrolase_fold"/>
</dbReference>
<reference evidence="3" key="1">
    <citation type="journal article" date="2020" name="Nat. Commun.">
        <title>Genome sequence of the cluster root forming white lupin.</title>
        <authorList>
            <person name="Hufnagel B."/>
            <person name="Marques A."/>
            <person name="Soriano A."/>
            <person name="Marques L."/>
            <person name="Divol F."/>
            <person name="Doumas P."/>
            <person name="Sallet E."/>
            <person name="Mancinotti D."/>
            <person name="Carrere S."/>
            <person name="Marande W."/>
            <person name="Arribat S."/>
            <person name="Keller J."/>
            <person name="Huneau C."/>
            <person name="Blein T."/>
            <person name="Aime D."/>
            <person name="Laguerre M."/>
            <person name="Taylor J."/>
            <person name="Schubert V."/>
            <person name="Nelson M."/>
            <person name="Geu-Flores F."/>
            <person name="Crespi M."/>
            <person name="Gallardo-Guerrero K."/>
            <person name="Delaux P.-M."/>
            <person name="Salse J."/>
            <person name="Berges H."/>
            <person name="Guyot R."/>
            <person name="Gouzy J."/>
            <person name="Peret B."/>
        </authorList>
    </citation>
    <scope>NUCLEOTIDE SEQUENCE [LARGE SCALE GENOMIC DNA]</scope>
    <source>
        <strain evidence="3">cv. Amiga</strain>
    </source>
</reference>
<keyword evidence="2" id="KW-0645">Protease</keyword>
<comment type="caution">
    <text evidence="2">The sequence shown here is derived from an EMBL/GenBank/DDBJ whole genome shotgun (WGS) entry which is preliminary data.</text>
</comment>
<dbReference type="SUPFAM" id="SSF53474">
    <property type="entry name" value="alpha/beta-Hydrolases"/>
    <property type="match status" value="1"/>
</dbReference>
<protein>
    <submittedName>
        <fullName evidence="2">Putative carboxypeptidase D</fullName>
    </submittedName>
</protein>
<evidence type="ECO:0000256" key="1">
    <source>
        <dbReference type="ARBA" id="ARBA00009431"/>
    </source>
</evidence>
<evidence type="ECO:0000313" key="2">
    <source>
        <dbReference type="EMBL" id="KAE9591153.1"/>
    </source>
</evidence>
<dbReference type="Gene3D" id="3.40.50.11320">
    <property type="match status" value="1"/>
</dbReference>
<proteinExistence type="inferred from homology"/>
<dbReference type="OrthoDB" id="443318at2759"/>
<dbReference type="EMBL" id="WOCE01000020">
    <property type="protein sequence ID" value="KAE9591153.1"/>
    <property type="molecule type" value="Genomic_DNA"/>
</dbReference>
<name>A0A6A4NGE3_LUPAL</name>
<keyword evidence="2" id="KW-0378">Hydrolase</keyword>
<dbReference type="Pfam" id="PF00450">
    <property type="entry name" value="Peptidase_S10"/>
    <property type="match status" value="1"/>
</dbReference>
<dbReference type="GO" id="GO:0006508">
    <property type="term" value="P:proteolysis"/>
    <property type="evidence" value="ECO:0007669"/>
    <property type="project" value="InterPro"/>
</dbReference>
<comment type="similarity">
    <text evidence="1">Belongs to the peptidase S10 family.</text>
</comment>
<keyword evidence="3" id="KW-1185">Reference proteome</keyword>
<evidence type="ECO:0000313" key="3">
    <source>
        <dbReference type="Proteomes" id="UP000447434"/>
    </source>
</evidence>
<organism evidence="2 3">
    <name type="scientific">Lupinus albus</name>
    <name type="common">White lupine</name>
    <name type="synonym">Lupinus termis</name>
    <dbReference type="NCBI Taxonomy" id="3870"/>
    <lineage>
        <taxon>Eukaryota</taxon>
        <taxon>Viridiplantae</taxon>
        <taxon>Streptophyta</taxon>
        <taxon>Embryophyta</taxon>
        <taxon>Tracheophyta</taxon>
        <taxon>Spermatophyta</taxon>
        <taxon>Magnoliopsida</taxon>
        <taxon>eudicotyledons</taxon>
        <taxon>Gunneridae</taxon>
        <taxon>Pentapetalae</taxon>
        <taxon>rosids</taxon>
        <taxon>fabids</taxon>
        <taxon>Fabales</taxon>
        <taxon>Fabaceae</taxon>
        <taxon>Papilionoideae</taxon>
        <taxon>50 kb inversion clade</taxon>
        <taxon>genistoids sensu lato</taxon>
        <taxon>core genistoids</taxon>
        <taxon>Genisteae</taxon>
        <taxon>Lupinus</taxon>
    </lineage>
</organism>
<dbReference type="InterPro" id="IPR001563">
    <property type="entry name" value="Peptidase_S10"/>
</dbReference>
<accession>A0A6A4NGE3</accession>
<dbReference type="GO" id="GO:0004185">
    <property type="term" value="F:serine-type carboxypeptidase activity"/>
    <property type="evidence" value="ECO:0007669"/>
    <property type="project" value="InterPro"/>
</dbReference>
<keyword evidence="2" id="KW-0121">Carboxypeptidase</keyword>